<dbReference type="InterPro" id="IPR001173">
    <property type="entry name" value="Glyco_trans_2-like"/>
</dbReference>
<dbReference type="Gene3D" id="3.90.550.10">
    <property type="entry name" value="Spore Coat Polysaccharide Biosynthesis Protein SpsA, Chain A"/>
    <property type="match status" value="1"/>
</dbReference>
<dbReference type="EMBL" id="DQWS01000179">
    <property type="protein sequence ID" value="HDD53365.1"/>
    <property type="molecule type" value="Genomic_DNA"/>
</dbReference>
<feature type="domain" description="Glycosyltransferase 2-like" evidence="1">
    <location>
        <begin position="5"/>
        <end position="144"/>
    </location>
</feature>
<evidence type="ECO:0000313" key="2">
    <source>
        <dbReference type="EMBL" id="HDD53365.1"/>
    </source>
</evidence>
<organism evidence="2">
    <name type="scientific">Thermosulfidibacter takaii</name>
    <dbReference type="NCBI Taxonomy" id="412593"/>
    <lineage>
        <taxon>Bacteria</taxon>
        <taxon>Pseudomonadati</taxon>
        <taxon>Thermosulfidibacterota</taxon>
        <taxon>Thermosulfidibacteria</taxon>
        <taxon>Thermosulfidibacterales</taxon>
        <taxon>Thermosulfidibacteraceae</taxon>
    </lineage>
</organism>
<dbReference type="PANTHER" id="PTHR43685">
    <property type="entry name" value="GLYCOSYLTRANSFERASE"/>
    <property type="match status" value="1"/>
</dbReference>
<dbReference type="SUPFAM" id="SSF53448">
    <property type="entry name" value="Nucleotide-diphospho-sugar transferases"/>
    <property type="match status" value="1"/>
</dbReference>
<dbReference type="PANTHER" id="PTHR43685:SF3">
    <property type="entry name" value="SLR2126 PROTEIN"/>
    <property type="match status" value="1"/>
</dbReference>
<dbReference type="InterPro" id="IPR050834">
    <property type="entry name" value="Glycosyltransf_2"/>
</dbReference>
<gene>
    <name evidence="2" type="ORF">ENF32_04790</name>
</gene>
<evidence type="ECO:0000259" key="1">
    <source>
        <dbReference type="Pfam" id="PF00535"/>
    </source>
</evidence>
<dbReference type="Pfam" id="PF00535">
    <property type="entry name" value="Glycos_transf_2"/>
    <property type="match status" value="1"/>
</dbReference>
<dbReference type="InterPro" id="IPR029044">
    <property type="entry name" value="Nucleotide-diphossugar_trans"/>
</dbReference>
<dbReference type="Proteomes" id="UP000885690">
    <property type="component" value="Unassembled WGS sequence"/>
</dbReference>
<reference evidence="2" key="1">
    <citation type="journal article" date="2020" name="mSystems">
        <title>Genome- and Community-Level Interaction Insights into Carbon Utilization and Element Cycling Functions of Hydrothermarchaeota in Hydrothermal Sediment.</title>
        <authorList>
            <person name="Zhou Z."/>
            <person name="Liu Y."/>
            <person name="Xu W."/>
            <person name="Pan J."/>
            <person name="Luo Z.H."/>
            <person name="Li M."/>
        </authorList>
    </citation>
    <scope>NUCLEOTIDE SEQUENCE [LARGE SCALE GENOMIC DNA]</scope>
    <source>
        <strain evidence="2">HyVt-115</strain>
    </source>
</reference>
<comment type="caution">
    <text evidence="2">The sequence shown here is derived from an EMBL/GenBank/DDBJ whole genome shotgun (WGS) entry which is preliminary data.</text>
</comment>
<dbReference type="AlphaFoldDB" id="A0A7C0Y8E0"/>
<protein>
    <submittedName>
        <fullName evidence="2">Glycosyltransferase</fullName>
    </submittedName>
</protein>
<name>A0A7C0Y8E0_9BACT</name>
<accession>A0A7C0Y8E0</accession>
<proteinExistence type="predicted"/>
<dbReference type="CDD" id="cd00761">
    <property type="entry name" value="Glyco_tranf_GTA_type"/>
    <property type="match status" value="1"/>
</dbReference>
<sequence>MKRLSVIIPTFNRLRTMKVILKALEAQSLPMEEFEVITVDDGSKDGTLEMLQSYRGPLTLKVDSTGLPADVYGTPRAMNQGIRLSEGEYLVFLDSDMVPRRDALERLLAAHEKWGRMGKSVAIRAWWSRRRHPLKMWLKGTSLSRYSPERTLKKDKKFQKLYRRREGLRPQDAPIAFFSVKRELAVRVDGFPEHIQCYGIDYHFQERLVELAGVRIVFEPAVYAIHGPLSGDIQADAYRWTKRFKNRYLQESWKGLSSSRDGGKK</sequence>